<organism evidence="2 3">
    <name type="scientific">Mycena venus</name>
    <dbReference type="NCBI Taxonomy" id="2733690"/>
    <lineage>
        <taxon>Eukaryota</taxon>
        <taxon>Fungi</taxon>
        <taxon>Dikarya</taxon>
        <taxon>Basidiomycota</taxon>
        <taxon>Agaricomycotina</taxon>
        <taxon>Agaricomycetes</taxon>
        <taxon>Agaricomycetidae</taxon>
        <taxon>Agaricales</taxon>
        <taxon>Marasmiineae</taxon>
        <taxon>Mycenaceae</taxon>
        <taxon>Mycena</taxon>
    </lineage>
</organism>
<evidence type="ECO:0000313" key="2">
    <source>
        <dbReference type="EMBL" id="KAF7352422.1"/>
    </source>
</evidence>
<keyword evidence="1" id="KW-0175">Coiled coil</keyword>
<name>A0A8H7CY31_9AGAR</name>
<dbReference type="EMBL" id="JACAZI010000009">
    <property type="protein sequence ID" value="KAF7352422.1"/>
    <property type="molecule type" value="Genomic_DNA"/>
</dbReference>
<evidence type="ECO:0000256" key="1">
    <source>
        <dbReference type="SAM" id="Coils"/>
    </source>
</evidence>
<accession>A0A8H7CY31</accession>
<evidence type="ECO:0000313" key="3">
    <source>
        <dbReference type="Proteomes" id="UP000620124"/>
    </source>
</evidence>
<feature type="coiled-coil region" evidence="1">
    <location>
        <begin position="9"/>
        <end position="36"/>
    </location>
</feature>
<proteinExistence type="predicted"/>
<comment type="caution">
    <text evidence="2">The sequence shown here is derived from an EMBL/GenBank/DDBJ whole genome shotgun (WGS) entry which is preliminary data.</text>
</comment>
<reference evidence="2" key="1">
    <citation type="submission" date="2020-05" db="EMBL/GenBank/DDBJ databases">
        <title>Mycena genomes resolve the evolution of fungal bioluminescence.</title>
        <authorList>
            <person name="Tsai I.J."/>
        </authorList>
    </citation>
    <scope>NUCLEOTIDE SEQUENCE</scope>
    <source>
        <strain evidence="2">CCC161011</strain>
    </source>
</reference>
<dbReference type="OrthoDB" id="2912635at2759"/>
<dbReference type="Proteomes" id="UP000620124">
    <property type="component" value="Unassembled WGS sequence"/>
</dbReference>
<protein>
    <submittedName>
        <fullName evidence="2">F-box domain-containing protein</fullName>
    </submittedName>
</protein>
<gene>
    <name evidence="2" type="ORF">MVEN_01206700</name>
</gene>
<dbReference type="AlphaFoldDB" id="A0A8H7CY31"/>
<keyword evidence="3" id="KW-1185">Reference proteome</keyword>
<sequence>MFAQLRKRLTDLDAQITEQRRVLAELEQTRSDVERELHAIAYPVLTLPFEITAEIFLRCRQLWGFAELYHRRTIDQNTTPIKLASVCRAWRDIILATPLLWSEVWVYFDALPAELVSKPAVVEGDIDRWLIRAGGRPLTLYFECGKGEEAEDEEQDEPFALGRLRDIIHRWSPQVQYLHLVIDRDIGPLGLESLQFPLLESVALDCNYEARVVDPHRRVFTNAPRFHDLRMGLPLAFTFPWSQLTKFQGELWDVVLFTLAPNLCEVTCSFRPDDSDHLVVTHRNLRSLTSHVTDILEYLTLPALQHLAVLYLSNHHSIVDFISRSSPPLISLSVPGDHAGTSFNSWGQCVPRTLESLEICEVSAAGLVDPSILDVLPNLRTLILKDVAGGFDFYFLVGYLYSRSNQLRTFKLVWQNNPFLDGKLYDGLPGEESYDTISGHLSRLAQSGMNIRLGTRDKRYFPIRDTAIV</sequence>